<dbReference type="Gene3D" id="3.40.50.1440">
    <property type="entry name" value="Tubulin/FtsZ, GTPase domain"/>
    <property type="match status" value="1"/>
</dbReference>
<dbReference type="SMART" id="SM00865">
    <property type="entry name" value="Tubulin_C"/>
    <property type="match status" value="1"/>
</dbReference>
<dbReference type="Gene3D" id="3.30.1330.20">
    <property type="entry name" value="Tubulin/FtsZ, C-terminal domain"/>
    <property type="match status" value="1"/>
</dbReference>
<feature type="region of interest" description="Disordered" evidence="7">
    <location>
        <begin position="354"/>
        <end position="395"/>
    </location>
</feature>
<dbReference type="InterPro" id="IPR003008">
    <property type="entry name" value="Tubulin_FtsZ_GTPase"/>
</dbReference>
<feature type="binding site" evidence="4">
    <location>
        <position position="146"/>
    </location>
    <ligand>
        <name>GTP</name>
        <dbReference type="ChEBI" id="CHEBI:37565"/>
    </ligand>
</feature>
<dbReference type="Pfam" id="PF12327">
    <property type="entry name" value="FtsZ_C"/>
    <property type="match status" value="1"/>
</dbReference>
<reference evidence="10" key="1">
    <citation type="submission" date="2022-11" db="EMBL/GenBank/DDBJ databases">
        <title>Marinomonas sp. nov., isolated from marine algae.</title>
        <authorList>
            <person name="Choi D.G."/>
            <person name="Kim J.M."/>
            <person name="Lee J.K."/>
            <person name="Baek J.H."/>
            <person name="Jeon C.O."/>
        </authorList>
    </citation>
    <scope>NUCLEOTIDE SEQUENCE</scope>
    <source>
        <strain evidence="10">KJ51-3</strain>
    </source>
</reference>
<dbReference type="InterPro" id="IPR024757">
    <property type="entry name" value="FtsZ_C"/>
</dbReference>
<dbReference type="SUPFAM" id="SSF52490">
    <property type="entry name" value="Tubulin nucleotide-binding domain-like"/>
    <property type="match status" value="1"/>
</dbReference>
<evidence type="ECO:0000313" key="10">
    <source>
        <dbReference type="EMBL" id="MCW4631556.1"/>
    </source>
</evidence>
<dbReference type="InterPro" id="IPR000158">
    <property type="entry name" value="Cell_div_FtsZ"/>
</dbReference>
<keyword evidence="4 6" id="KW-0131">Cell cycle</keyword>
<dbReference type="NCBIfam" id="TIGR00065">
    <property type="entry name" value="ftsZ"/>
    <property type="match status" value="1"/>
</dbReference>
<dbReference type="GO" id="GO:0051301">
    <property type="term" value="P:cell division"/>
    <property type="evidence" value="ECO:0007669"/>
    <property type="project" value="UniProtKB-KW"/>
</dbReference>
<keyword evidence="4 6" id="KW-0717">Septation</keyword>
<evidence type="ECO:0000256" key="7">
    <source>
        <dbReference type="SAM" id="MobiDB-lite"/>
    </source>
</evidence>
<protein>
    <recommendedName>
        <fullName evidence="4 5">Cell division protein FtsZ</fullName>
    </recommendedName>
</protein>
<accession>A0ABT3KLZ2</accession>
<evidence type="ECO:0000256" key="4">
    <source>
        <dbReference type="HAMAP-Rule" id="MF_00909"/>
    </source>
</evidence>
<name>A0ABT3KLZ2_9GAMM</name>
<dbReference type="PANTHER" id="PTHR30314">
    <property type="entry name" value="CELL DIVISION PROTEIN FTSZ-RELATED"/>
    <property type="match status" value="1"/>
</dbReference>
<keyword evidence="2 4" id="KW-0547">Nucleotide-binding</keyword>
<dbReference type="HAMAP" id="MF_00909">
    <property type="entry name" value="FtsZ"/>
    <property type="match status" value="1"/>
</dbReference>
<keyword evidence="4 6" id="KW-0132">Cell division</keyword>
<evidence type="ECO:0000256" key="3">
    <source>
        <dbReference type="ARBA" id="ARBA00023134"/>
    </source>
</evidence>
<comment type="function">
    <text evidence="4 6">Essential cell division protein that forms a contractile ring structure (Z ring) at the future cell division site. The regulation of the ring assembly controls the timing and the location of cell division. One of the functions of the FtsZ ring is to recruit other cell division proteins to the septum to produce a new cell wall between the dividing cells. Binds GTP and shows GTPase activity.</text>
</comment>
<feature type="binding site" evidence="4">
    <location>
        <position position="142"/>
    </location>
    <ligand>
        <name>GTP</name>
        <dbReference type="ChEBI" id="CHEBI:37565"/>
    </ligand>
</feature>
<dbReference type="EMBL" id="JAPEUL010000012">
    <property type="protein sequence ID" value="MCW4631556.1"/>
    <property type="molecule type" value="Genomic_DNA"/>
</dbReference>
<dbReference type="PROSITE" id="PS01135">
    <property type="entry name" value="FTSZ_2"/>
    <property type="match status" value="1"/>
</dbReference>
<keyword evidence="11" id="KW-1185">Reference proteome</keyword>
<dbReference type="SMART" id="SM00864">
    <property type="entry name" value="Tubulin"/>
    <property type="match status" value="1"/>
</dbReference>
<feature type="compositionally biased region" description="Basic and acidic residues" evidence="7">
    <location>
        <begin position="370"/>
        <end position="384"/>
    </location>
</feature>
<dbReference type="SUPFAM" id="SSF55307">
    <property type="entry name" value="Tubulin C-terminal domain-like"/>
    <property type="match status" value="1"/>
</dbReference>
<dbReference type="RefSeq" id="WP_265220875.1">
    <property type="nucleotide sequence ID" value="NZ_JAPEUL010000012.1"/>
</dbReference>
<dbReference type="PRINTS" id="PR00423">
    <property type="entry name" value="CELLDVISFTSZ"/>
</dbReference>
<evidence type="ECO:0000256" key="2">
    <source>
        <dbReference type="ARBA" id="ARBA00022741"/>
    </source>
</evidence>
<dbReference type="InterPro" id="IPR018316">
    <property type="entry name" value="Tubulin/FtsZ_2-layer-sand-dom"/>
</dbReference>
<feature type="domain" description="Tubulin/FtsZ GTPase" evidence="8">
    <location>
        <begin position="16"/>
        <end position="208"/>
    </location>
</feature>
<dbReference type="InterPro" id="IPR045061">
    <property type="entry name" value="FtsZ/CetZ"/>
</dbReference>
<keyword evidence="3 4" id="KW-0342">GTP-binding</keyword>
<sequence>MNVFDLAEDNLSDNAVIKVIGVGGGGGNAVRHMLENRLEGVEFICANTDSKALIGFETGVSLQLGSTITKGLGAGANPEVGRDSALEDQEKITQLLTGADMVFITAGMGGGTGTGAAPVIAKVARELGILTVAVVTKPFPFEGRRRARVAEDGVRELRENVDSLITVPNERLLPVLGKNISLLKAFGEANNVLFNAVQGITDLIMRPGLINVDFADVRTVMSEMGMAMMGTGSASGDDRARVAAEAAIHNPLLEDINLRGARGVLVNITANEEVGLSEFTEVGAIIEEYASEDATVVIGCAIDPSVGDEMRVTVVATGLEGRSTAEIQSAVGESVVSQPVMAKVGQSAESSSDVKAAVAQPVSKPSSTMKVEKVEKGLSEKNESVDSTSISGGDKLSYLDIPAFLRRQAD</sequence>
<dbReference type="InterPro" id="IPR036525">
    <property type="entry name" value="Tubulin/FtsZ_GTPase_sf"/>
</dbReference>
<dbReference type="PANTHER" id="PTHR30314:SF3">
    <property type="entry name" value="MITOCHONDRIAL DIVISION PROTEIN FSZA"/>
    <property type="match status" value="1"/>
</dbReference>
<feature type="binding site" evidence="4">
    <location>
        <position position="190"/>
    </location>
    <ligand>
        <name>GTP</name>
        <dbReference type="ChEBI" id="CHEBI:37565"/>
    </ligand>
</feature>
<feature type="domain" description="Tubulin/FtsZ 2-layer sandwich" evidence="9">
    <location>
        <begin position="210"/>
        <end position="328"/>
    </location>
</feature>
<dbReference type="InterPro" id="IPR008280">
    <property type="entry name" value="Tub_FtsZ_C"/>
</dbReference>
<organism evidence="10 11">
    <name type="scientific">Marinomonas rhodophyticola</name>
    <dbReference type="NCBI Taxonomy" id="2992803"/>
    <lineage>
        <taxon>Bacteria</taxon>
        <taxon>Pseudomonadati</taxon>
        <taxon>Pseudomonadota</taxon>
        <taxon>Gammaproteobacteria</taxon>
        <taxon>Oceanospirillales</taxon>
        <taxon>Oceanospirillaceae</taxon>
        <taxon>Marinomonas</taxon>
    </lineage>
</organism>
<evidence type="ECO:0000256" key="1">
    <source>
        <dbReference type="ARBA" id="ARBA00009690"/>
    </source>
</evidence>
<comment type="subunit">
    <text evidence="4">Homodimer. Polymerizes to form a dynamic ring structure in a strictly GTP-dependent manner. Interacts directly with several other division proteins.</text>
</comment>
<evidence type="ECO:0000256" key="6">
    <source>
        <dbReference type="RuleBase" id="RU000631"/>
    </source>
</evidence>
<evidence type="ECO:0000256" key="5">
    <source>
        <dbReference type="NCBIfam" id="TIGR00065"/>
    </source>
</evidence>
<evidence type="ECO:0000259" key="8">
    <source>
        <dbReference type="SMART" id="SM00864"/>
    </source>
</evidence>
<evidence type="ECO:0000259" key="9">
    <source>
        <dbReference type="SMART" id="SM00865"/>
    </source>
</evidence>
<proteinExistence type="inferred from homology"/>
<comment type="caution">
    <text evidence="10">The sequence shown here is derived from an EMBL/GenBank/DDBJ whole genome shotgun (WGS) entry which is preliminary data.</text>
</comment>
<dbReference type="Pfam" id="PF00091">
    <property type="entry name" value="Tubulin"/>
    <property type="match status" value="1"/>
</dbReference>
<dbReference type="InterPro" id="IPR020805">
    <property type="entry name" value="Cell_div_FtsZ_CS"/>
</dbReference>
<dbReference type="CDD" id="cd02201">
    <property type="entry name" value="FtsZ_type1"/>
    <property type="match status" value="1"/>
</dbReference>
<feature type="binding site" evidence="4">
    <location>
        <begin position="24"/>
        <end position="28"/>
    </location>
    <ligand>
        <name>GTP</name>
        <dbReference type="ChEBI" id="CHEBI:37565"/>
    </ligand>
</feature>
<dbReference type="InterPro" id="IPR037103">
    <property type="entry name" value="Tubulin/FtsZ-like_C"/>
</dbReference>
<comment type="subcellular location">
    <subcellularLocation>
        <location evidence="4">Cytoplasm</location>
    </subcellularLocation>
    <text evidence="4">Assembles at midcell at the inner surface of the cytoplasmic membrane.</text>
</comment>
<feature type="binding site" evidence="4">
    <location>
        <begin position="111"/>
        <end position="113"/>
    </location>
    <ligand>
        <name>GTP</name>
        <dbReference type="ChEBI" id="CHEBI:37565"/>
    </ligand>
</feature>
<evidence type="ECO:0000313" key="11">
    <source>
        <dbReference type="Proteomes" id="UP001431181"/>
    </source>
</evidence>
<keyword evidence="4" id="KW-0963">Cytoplasm</keyword>
<comment type="similarity">
    <text evidence="1 4 6">Belongs to the FtsZ family.</text>
</comment>
<gene>
    <name evidence="4 10" type="primary">ftsZ</name>
    <name evidence="10" type="ORF">ONZ52_22690</name>
</gene>
<dbReference type="Proteomes" id="UP001431181">
    <property type="component" value="Unassembled WGS sequence"/>
</dbReference>